<dbReference type="PANTHER" id="PTHR43684">
    <property type="match status" value="1"/>
</dbReference>
<dbReference type="PANTHER" id="PTHR43684:SF4">
    <property type="entry name" value="ENOYL-COA HYDRATASE_ISOMERASE FAMILY PROTEIN (AFU_ORTHOLOGUE AFUA_1G01890)"/>
    <property type="match status" value="1"/>
</dbReference>
<evidence type="ECO:0000313" key="2">
    <source>
        <dbReference type="EMBL" id="SNR81215.1"/>
    </source>
</evidence>
<sequence length="306" mass="33160">MSVVQLDVNEGIATITLNRPELLNAFTDEMEVGLVEAFDRTDADDDVRAVILTGAGRGFCAGMDVSDGDAAFVNWRTSGTAPEGTTYEVPGESMPMRRDGGGRVVLRIYSSLKPVIAAVNGPATGVGATMLLPCDVRLASEDARFGFVFNRRGVVPESCSSWFLPRVVGMQTALEWVLTGRVFPATEALEQKLVRTLHAPGGLLDAARALAREIADNTAPVSASLARRMLWRMQEAAHPMTAHQVETLAINLRGVSADLQEGFTAFLEKRSPVFPDRVGTDLPDIFRSMPEPAFDPAVLKEYHREA</sequence>
<dbReference type="AlphaFoldDB" id="A0A238ZCH7"/>
<dbReference type="RefSeq" id="WP_089338324.1">
    <property type="nucleotide sequence ID" value="NZ_FZNO01000027.1"/>
</dbReference>
<dbReference type="SUPFAM" id="SSF52096">
    <property type="entry name" value="ClpP/crotonase"/>
    <property type="match status" value="1"/>
</dbReference>
<dbReference type="EMBL" id="FZNO01000027">
    <property type="protein sequence ID" value="SNR81215.1"/>
    <property type="molecule type" value="Genomic_DNA"/>
</dbReference>
<name>A0A238ZCH7_9ACTN</name>
<dbReference type="InterPro" id="IPR014748">
    <property type="entry name" value="Enoyl-CoA_hydra_C"/>
</dbReference>
<protein>
    <submittedName>
        <fullName evidence="2">Enoyl-CoA hydratase</fullName>
    </submittedName>
</protein>
<dbReference type="Gene3D" id="1.10.12.10">
    <property type="entry name" value="Lyase 2-enoyl-coa Hydratase, Chain A, domain 2"/>
    <property type="match status" value="1"/>
</dbReference>
<organism evidence="2 3">
    <name type="scientific">Blastococcus mobilis</name>
    <dbReference type="NCBI Taxonomy" id="1938746"/>
    <lineage>
        <taxon>Bacteria</taxon>
        <taxon>Bacillati</taxon>
        <taxon>Actinomycetota</taxon>
        <taxon>Actinomycetes</taxon>
        <taxon>Geodermatophilales</taxon>
        <taxon>Geodermatophilaceae</taxon>
        <taxon>Blastococcus</taxon>
    </lineage>
</organism>
<gene>
    <name evidence="2" type="ORF">SAMN06272737_12748</name>
</gene>
<dbReference type="InterPro" id="IPR001753">
    <property type="entry name" value="Enoyl-CoA_hydra/iso"/>
</dbReference>
<dbReference type="GO" id="GO:0003824">
    <property type="term" value="F:catalytic activity"/>
    <property type="evidence" value="ECO:0007669"/>
    <property type="project" value="UniProtKB-ARBA"/>
</dbReference>
<dbReference type="Pfam" id="PF00378">
    <property type="entry name" value="ECH_1"/>
    <property type="match status" value="2"/>
</dbReference>
<dbReference type="NCBIfam" id="NF006109">
    <property type="entry name" value="PRK08260.1"/>
    <property type="match status" value="1"/>
</dbReference>
<reference evidence="2 3" key="1">
    <citation type="submission" date="2017-06" db="EMBL/GenBank/DDBJ databases">
        <authorList>
            <person name="Kim H.J."/>
            <person name="Triplett B.A."/>
        </authorList>
    </citation>
    <scope>NUCLEOTIDE SEQUENCE [LARGE SCALE GENOMIC DNA]</scope>
    <source>
        <strain evidence="2 3">DSM 44272</strain>
    </source>
</reference>
<evidence type="ECO:0000313" key="3">
    <source>
        <dbReference type="Proteomes" id="UP000198403"/>
    </source>
</evidence>
<evidence type="ECO:0000256" key="1">
    <source>
        <dbReference type="ARBA" id="ARBA00005254"/>
    </source>
</evidence>
<comment type="similarity">
    <text evidence="1">Belongs to the enoyl-CoA hydratase/isomerase family.</text>
</comment>
<dbReference type="InterPro" id="IPR029045">
    <property type="entry name" value="ClpP/crotonase-like_dom_sf"/>
</dbReference>
<proteinExistence type="inferred from homology"/>
<dbReference type="OrthoDB" id="9777711at2"/>
<accession>A0A238ZCH7</accession>
<dbReference type="CDD" id="cd06558">
    <property type="entry name" value="crotonase-like"/>
    <property type="match status" value="1"/>
</dbReference>
<dbReference type="Proteomes" id="UP000198403">
    <property type="component" value="Unassembled WGS sequence"/>
</dbReference>
<dbReference type="Gene3D" id="3.90.226.10">
    <property type="entry name" value="2-enoyl-CoA Hydratase, Chain A, domain 1"/>
    <property type="match status" value="1"/>
</dbReference>
<keyword evidence="3" id="KW-1185">Reference proteome</keyword>
<dbReference type="InterPro" id="IPR051053">
    <property type="entry name" value="ECH/Chromodomain_protein"/>
</dbReference>